<proteinExistence type="predicted"/>
<accession>A0ABW5DP06</accession>
<reference evidence="3" key="1">
    <citation type="journal article" date="2019" name="Int. J. Syst. Evol. Microbiol.">
        <title>The Global Catalogue of Microorganisms (GCM) 10K type strain sequencing project: providing services to taxonomists for standard genome sequencing and annotation.</title>
        <authorList>
            <consortium name="The Broad Institute Genomics Platform"/>
            <consortium name="The Broad Institute Genome Sequencing Center for Infectious Disease"/>
            <person name="Wu L."/>
            <person name="Ma J."/>
        </authorList>
    </citation>
    <scope>NUCLEOTIDE SEQUENCE [LARGE SCALE GENOMIC DNA]</scope>
    <source>
        <strain evidence="3">CGMCC 1.19062</strain>
    </source>
</reference>
<protein>
    <recommendedName>
        <fullName evidence="4">Secreted protein</fullName>
    </recommendedName>
</protein>
<evidence type="ECO:0000313" key="3">
    <source>
        <dbReference type="Proteomes" id="UP001597295"/>
    </source>
</evidence>
<evidence type="ECO:0008006" key="4">
    <source>
        <dbReference type="Google" id="ProtNLM"/>
    </source>
</evidence>
<feature type="chain" id="PRO_5045458524" description="Secreted protein" evidence="1">
    <location>
        <begin position="23"/>
        <end position="162"/>
    </location>
</feature>
<dbReference type="RefSeq" id="WP_379875202.1">
    <property type="nucleotide sequence ID" value="NZ_JBHUIP010000003.1"/>
</dbReference>
<evidence type="ECO:0000256" key="1">
    <source>
        <dbReference type="SAM" id="SignalP"/>
    </source>
</evidence>
<dbReference type="Proteomes" id="UP001597295">
    <property type="component" value="Unassembled WGS sequence"/>
</dbReference>
<comment type="caution">
    <text evidence="2">The sequence shown here is derived from an EMBL/GenBank/DDBJ whole genome shotgun (WGS) entry which is preliminary data.</text>
</comment>
<evidence type="ECO:0000313" key="2">
    <source>
        <dbReference type="EMBL" id="MFD2262278.1"/>
    </source>
</evidence>
<keyword evidence="3" id="KW-1185">Reference proteome</keyword>
<gene>
    <name evidence="2" type="ORF">ACFSM5_05215</name>
</gene>
<keyword evidence="1" id="KW-0732">Signal</keyword>
<feature type="signal peptide" evidence="1">
    <location>
        <begin position="1"/>
        <end position="22"/>
    </location>
</feature>
<dbReference type="EMBL" id="JBHUIP010000003">
    <property type="protein sequence ID" value="MFD2262278.1"/>
    <property type="molecule type" value="Genomic_DNA"/>
</dbReference>
<sequence length="162" mass="18471">MRGLTIALSFAVILTQGFPVVASSIAHTFGPRSPLVTFDRYSHHPIYAFEINTEEENSKVVEAFDAFFASRQLRSEHKSNDDLIDVDIDKNTRISLLAYIYSGEPDKIRYFASMRVKPNPEPFSEPAKQLLRDLRLHMLERFPGTQSKYPVPKVSDFGDIHP</sequence>
<name>A0ABW5DP06_9PROT</name>
<organism evidence="2 3">
    <name type="scientific">Lacibacterium aquatile</name>
    <dbReference type="NCBI Taxonomy" id="1168082"/>
    <lineage>
        <taxon>Bacteria</taxon>
        <taxon>Pseudomonadati</taxon>
        <taxon>Pseudomonadota</taxon>
        <taxon>Alphaproteobacteria</taxon>
        <taxon>Rhodospirillales</taxon>
        <taxon>Rhodospirillaceae</taxon>
    </lineage>
</organism>